<evidence type="ECO:0000313" key="2">
    <source>
        <dbReference type="EMBL" id="KAG9072183.1"/>
    </source>
</evidence>
<dbReference type="PROSITE" id="PS50011">
    <property type="entry name" value="PROTEIN_KINASE_DOM"/>
    <property type="match status" value="1"/>
</dbReference>
<gene>
    <name evidence="2" type="ORF">KI688_006407</name>
</gene>
<dbReference type="EMBL" id="JAHRHY010000002">
    <property type="protein sequence ID" value="KAG9072183.1"/>
    <property type="molecule type" value="Genomic_DNA"/>
</dbReference>
<dbReference type="SUPFAM" id="SSF56112">
    <property type="entry name" value="Protein kinase-like (PK-like)"/>
    <property type="match status" value="1"/>
</dbReference>
<keyword evidence="3" id="KW-1185">Reference proteome</keyword>
<comment type="caution">
    <text evidence="2">The sequence shown here is derived from an EMBL/GenBank/DDBJ whole genome shotgun (WGS) entry which is preliminary data.</text>
</comment>
<sequence length="134" mass="14982">MQLKMADFGLAKGQPKRRGTMKASTPKYWALEVVMEEEHTDRIDTFSLGIISCNMLTEVTPRITTKKPKNLLLVLLSLMSTSGSICPTLWRTSFHRHGFKAVPDTAFDMVRVFDNSSVEKHARALENNGETPGA</sequence>
<protein>
    <recommendedName>
        <fullName evidence="1">Protein kinase domain-containing protein</fullName>
    </recommendedName>
</protein>
<name>A0A9P7Y4K1_9FUNG</name>
<organism evidence="2 3">
    <name type="scientific">Linnemannia hyalina</name>
    <dbReference type="NCBI Taxonomy" id="64524"/>
    <lineage>
        <taxon>Eukaryota</taxon>
        <taxon>Fungi</taxon>
        <taxon>Fungi incertae sedis</taxon>
        <taxon>Mucoromycota</taxon>
        <taxon>Mortierellomycotina</taxon>
        <taxon>Mortierellomycetes</taxon>
        <taxon>Mortierellales</taxon>
        <taxon>Mortierellaceae</taxon>
        <taxon>Linnemannia</taxon>
    </lineage>
</organism>
<feature type="domain" description="Protein kinase" evidence="1">
    <location>
        <begin position="1"/>
        <end position="134"/>
    </location>
</feature>
<dbReference type="AlphaFoldDB" id="A0A9P7Y4K1"/>
<dbReference type="OrthoDB" id="377346at2759"/>
<dbReference type="InterPro" id="IPR000719">
    <property type="entry name" value="Prot_kinase_dom"/>
</dbReference>
<evidence type="ECO:0000259" key="1">
    <source>
        <dbReference type="PROSITE" id="PS50011"/>
    </source>
</evidence>
<proteinExistence type="predicted"/>
<dbReference type="InterPro" id="IPR011009">
    <property type="entry name" value="Kinase-like_dom_sf"/>
</dbReference>
<dbReference type="Gene3D" id="1.10.510.10">
    <property type="entry name" value="Transferase(Phosphotransferase) domain 1"/>
    <property type="match status" value="1"/>
</dbReference>
<reference evidence="2" key="1">
    <citation type="submission" date="2021-06" db="EMBL/GenBank/DDBJ databases">
        <title>Genome Sequence of Mortierella hyaline Strain SCG-10, a Cold-Adapted, Nitrate-Reducing Fungus Isolated from Soil in Minnesota, USA.</title>
        <authorList>
            <person name="Aldossari N."/>
        </authorList>
    </citation>
    <scope>NUCLEOTIDE SEQUENCE</scope>
    <source>
        <strain evidence="2">SCG-10</strain>
    </source>
</reference>
<dbReference type="GO" id="GO:0004672">
    <property type="term" value="F:protein kinase activity"/>
    <property type="evidence" value="ECO:0007669"/>
    <property type="project" value="InterPro"/>
</dbReference>
<dbReference type="GO" id="GO:0005524">
    <property type="term" value="F:ATP binding"/>
    <property type="evidence" value="ECO:0007669"/>
    <property type="project" value="InterPro"/>
</dbReference>
<dbReference type="Pfam" id="PF00069">
    <property type="entry name" value="Pkinase"/>
    <property type="match status" value="1"/>
</dbReference>
<accession>A0A9P7Y4K1</accession>
<evidence type="ECO:0000313" key="3">
    <source>
        <dbReference type="Proteomes" id="UP000707451"/>
    </source>
</evidence>
<dbReference type="Proteomes" id="UP000707451">
    <property type="component" value="Unassembled WGS sequence"/>
</dbReference>